<feature type="domain" description="Putative restriction endonuclease" evidence="1">
    <location>
        <begin position="15"/>
        <end position="171"/>
    </location>
</feature>
<reference evidence="2 3" key="1">
    <citation type="journal article" date="2013" name="ISME J.">
        <title>A metabolic model for members of the genus Tetrasphaera involved in enhanced biological phosphorus removal.</title>
        <authorList>
            <person name="Kristiansen R."/>
            <person name="Nguyen H.T.T."/>
            <person name="Saunders A.M."/>
            <person name="Nielsen J.L."/>
            <person name="Wimmer R."/>
            <person name="Le V.Q."/>
            <person name="McIlroy S.J."/>
            <person name="Petrovski S."/>
            <person name="Seviour R.J."/>
            <person name="Calteau A."/>
            <person name="Nielsen K.L."/>
            <person name="Nielsen P.H."/>
        </authorList>
    </citation>
    <scope>NUCLEOTIDE SEQUENCE [LARGE SCALE GENOMIC DNA]</scope>
    <source>
        <strain evidence="2 3">Ben 74</strain>
    </source>
</reference>
<dbReference type="InterPro" id="IPR008538">
    <property type="entry name" value="Uma2"/>
</dbReference>
<dbReference type="RefSeq" id="WP_048544895.1">
    <property type="nucleotide sequence ID" value="NZ_HF571038.1"/>
</dbReference>
<dbReference type="InterPro" id="IPR011335">
    <property type="entry name" value="Restrct_endonuc-II-like"/>
</dbReference>
<keyword evidence="3" id="KW-1185">Reference proteome</keyword>
<dbReference type="AlphaFoldDB" id="A0A077M7J7"/>
<dbReference type="OrthoDB" id="9799703at2"/>
<dbReference type="EMBL" id="CAJC01000090">
    <property type="protein sequence ID" value="CCI52529.1"/>
    <property type="molecule type" value="Genomic_DNA"/>
</dbReference>
<dbReference type="PANTHER" id="PTHR34107:SF4">
    <property type="entry name" value="SLL1222 PROTEIN"/>
    <property type="match status" value="1"/>
</dbReference>
<dbReference type="InterPro" id="IPR012296">
    <property type="entry name" value="Nuclease_put_TT1808"/>
</dbReference>
<dbReference type="SUPFAM" id="SSF52980">
    <property type="entry name" value="Restriction endonuclease-like"/>
    <property type="match status" value="1"/>
</dbReference>
<comment type="caution">
    <text evidence="2">The sequence shown here is derived from an EMBL/GenBank/DDBJ whole genome shotgun (WGS) entry which is preliminary data.</text>
</comment>
<dbReference type="PANTHER" id="PTHR34107">
    <property type="entry name" value="SLL0198 PROTEIN-RELATED"/>
    <property type="match status" value="1"/>
</dbReference>
<name>A0A077M7J7_9MICO</name>
<sequence>MTVTTLPWGRSLTAEDLAAMPDDGHRYELIDGALIVTPSPGREHQLCAGKFYIDLTAACPGHLCVAFAPLDVAYTRDTVLQPDILVVERAGFFDKDRPLRPLLAVEVLSPSTRLIDLNTKKARFEEAGCASYWVIDPIALRLIAWDLVDGAYQLVADVAAGDEWTATLPFPVTLAPGSLLD</sequence>
<dbReference type="Gene3D" id="3.90.1570.10">
    <property type="entry name" value="tt1808, chain A"/>
    <property type="match status" value="1"/>
</dbReference>
<dbReference type="Proteomes" id="UP000035720">
    <property type="component" value="Unassembled WGS sequence"/>
</dbReference>
<dbReference type="STRING" id="1193518.BN13_180052"/>
<proteinExistence type="predicted"/>
<gene>
    <name evidence="2" type="ORF">BN13_180052</name>
</gene>
<accession>A0A077M7J7</accession>
<dbReference type="Pfam" id="PF05685">
    <property type="entry name" value="Uma2"/>
    <property type="match status" value="1"/>
</dbReference>
<evidence type="ECO:0000313" key="2">
    <source>
        <dbReference type="EMBL" id="CCI52529.1"/>
    </source>
</evidence>
<organism evidence="2 3">
    <name type="scientific">Nostocoides jenkinsii Ben 74</name>
    <dbReference type="NCBI Taxonomy" id="1193518"/>
    <lineage>
        <taxon>Bacteria</taxon>
        <taxon>Bacillati</taxon>
        <taxon>Actinomycetota</taxon>
        <taxon>Actinomycetes</taxon>
        <taxon>Micrococcales</taxon>
        <taxon>Intrasporangiaceae</taxon>
        <taxon>Nostocoides</taxon>
    </lineage>
</organism>
<protein>
    <recommendedName>
        <fullName evidence="1">Putative restriction endonuclease domain-containing protein</fullName>
    </recommendedName>
</protein>
<evidence type="ECO:0000313" key="3">
    <source>
        <dbReference type="Proteomes" id="UP000035720"/>
    </source>
</evidence>
<evidence type="ECO:0000259" key="1">
    <source>
        <dbReference type="Pfam" id="PF05685"/>
    </source>
</evidence>
<dbReference type="CDD" id="cd06260">
    <property type="entry name" value="DUF820-like"/>
    <property type="match status" value="1"/>
</dbReference>